<dbReference type="EMBL" id="JAAAIL010000669">
    <property type="protein sequence ID" value="KAG0273976.1"/>
    <property type="molecule type" value="Genomic_DNA"/>
</dbReference>
<feature type="compositionally biased region" description="Low complexity" evidence="1">
    <location>
        <begin position="334"/>
        <end position="343"/>
    </location>
</feature>
<sequence>MFRKFCLDVLSATLLSPSVILLSLKYIQQLMINLKENNKTPSTGEGSEFRLFTGALILANKFLDDNTFTNRTWANITGISVKEVNYIELQFLQGIHFRLFTRSCDYTEWLASLTHFTGKYMPSQYFVAFQQQTVAALSPISPMDPNTGTTESVLPTPETVAGDLMLSTPPPIMQQDRGSASGTTTTAAYAHAHIDQSSYHSEAPTSLSAGTGVHTGAATGSVIPHYANSTAKQVQTRPCSGYRFQRVAPPPVLTTITTTTTTPSAATTLPSATTYMGSYSGSSAPPASSAWSSPSYQQQQHSRYLETPSQPAHRKRSATIAFDEIMDRSPRYESPGSAAASSASLLNLPTTTTSGGLSHKRVSSSSSMVHMMGELSTGAPSMFQAGYSPVMQTATRLSNRRSYQHLAQAATATVPSQRVSTGTMPVPFRGQHHRNASGSHCIDISGYSSFSQEPAHMASVPSQARRMHPLDQEDRQSFYRSSPSYYVPSQQHPYSAHHNHQQQQASYYDHSAAARTPPYYPSPSRDYHYQRSSGTHNHFYAPSSSMDYRDVEMRGMATAVASGRSSPYYEIDPRFWGPLDNLSLYAMTTQAAKRVFAQSKALAASTNGLSAYYPTTPA</sequence>
<feature type="compositionally biased region" description="Low complexity" evidence="1">
    <location>
        <begin position="278"/>
        <end position="300"/>
    </location>
</feature>
<dbReference type="GO" id="GO:0000307">
    <property type="term" value="C:cyclin-dependent protein kinase holoenzyme complex"/>
    <property type="evidence" value="ECO:0007669"/>
    <property type="project" value="TreeGrafter"/>
</dbReference>
<reference evidence="2" key="1">
    <citation type="journal article" date="2020" name="Fungal Divers.">
        <title>Resolving the Mortierellaceae phylogeny through synthesis of multi-gene phylogenetics and phylogenomics.</title>
        <authorList>
            <person name="Vandepol N."/>
            <person name="Liber J."/>
            <person name="Desiro A."/>
            <person name="Na H."/>
            <person name="Kennedy M."/>
            <person name="Barry K."/>
            <person name="Grigoriev I.V."/>
            <person name="Miller A.N."/>
            <person name="O'Donnell K."/>
            <person name="Stajich J.E."/>
            <person name="Bonito G."/>
        </authorList>
    </citation>
    <scope>NUCLEOTIDE SEQUENCE</scope>
    <source>
        <strain evidence="2">NRRL 28262</strain>
    </source>
</reference>
<evidence type="ECO:0000313" key="3">
    <source>
        <dbReference type="Proteomes" id="UP001194580"/>
    </source>
</evidence>
<feature type="region of interest" description="Disordered" evidence="1">
    <location>
        <begin position="278"/>
        <end position="343"/>
    </location>
</feature>
<dbReference type="GO" id="GO:0005634">
    <property type="term" value="C:nucleus"/>
    <property type="evidence" value="ECO:0007669"/>
    <property type="project" value="TreeGrafter"/>
</dbReference>
<dbReference type="PANTHER" id="PTHR15615">
    <property type="match status" value="1"/>
</dbReference>
<keyword evidence="3" id="KW-1185">Reference proteome</keyword>
<dbReference type="GO" id="GO:0016538">
    <property type="term" value="F:cyclin-dependent protein serine/threonine kinase regulator activity"/>
    <property type="evidence" value="ECO:0007669"/>
    <property type="project" value="TreeGrafter"/>
</dbReference>
<evidence type="ECO:0008006" key="4">
    <source>
        <dbReference type="Google" id="ProtNLM"/>
    </source>
</evidence>
<accession>A0AAD4DC45</accession>
<evidence type="ECO:0000313" key="2">
    <source>
        <dbReference type="EMBL" id="KAG0273976.1"/>
    </source>
</evidence>
<organism evidence="2 3">
    <name type="scientific">Linnemannia exigua</name>
    <dbReference type="NCBI Taxonomy" id="604196"/>
    <lineage>
        <taxon>Eukaryota</taxon>
        <taxon>Fungi</taxon>
        <taxon>Fungi incertae sedis</taxon>
        <taxon>Mucoromycota</taxon>
        <taxon>Mortierellomycotina</taxon>
        <taxon>Mortierellomycetes</taxon>
        <taxon>Mortierellales</taxon>
        <taxon>Mortierellaceae</taxon>
        <taxon>Linnemannia</taxon>
    </lineage>
</organism>
<dbReference type="PANTHER" id="PTHR15615:SF27">
    <property type="entry name" value="PHO85 CYCLIN CLG1"/>
    <property type="match status" value="1"/>
</dbReference>
<protein>
    <recommendedName>
        <fullName evidence="4">Cyclin</fullName>
    </recommendedName>
</protein>
<dbReference type="Gene3D" id="1.10.472.10">
    <property type="entry name" value="Cyclin-like"/>
    <property type="match status" value="1"/>
</dbReference>
<name>A0AAD4DC45_9FUNG</name>
<gene>
    <name evidence="2" type="ORF">BGZ95_010211</name>
</gene>
<feature type="region of interest" description="Disordered" evidence="1">
    <location>
        <begin position="489"/>
        <end position="528"/>
    </location>
</feature>
<proteinExistence type="predicted"/>
<evidence type="ECO:0000256" key="1">
    <source>
        <dbReference type="SAM" id="MobiDB-lite"/>
    </source>
</evidence>
<comment type="caution">
    <text evidence="2">The sequence shown here is derived from an EMBL/GenBank/DDBJ whole genome shotgun (WGS) entry which is preliminary data.</text>
</comment>
<dbReference type="Proteomes" id="UP001194580">
    <property type="component" value="Unassembled WGS sequence"/>
</dbReference>
<dbReference type="AlphaFoldDB" id="A0AAD4DC45"/>
<dbReference type="GO" id="GO:0019901">
    <property type="term" value="F:protein kinase binding"/>
    <property type="evidence" value="ECO:0007669"/>
    <property type="project" value="InterPro"/>
</dbReference>
<dbReference type="InterPro" id="IPR013922">
    <property type="entry name" value="Cyclin_PHO80-like"/>
</dbReference>
<dbReference type="CDD" id="cd20557">
    <property type="entry name" value="CYCLIN_ScPCL1-like"/>
    <property type="match status" value="1"/>
</dbReference>
<dbReference type="Pfam" id="PF08613">
    <property type="entry name" value="Cyclin"/>
    <property type="match status" value="1"/>
</dbReference>